<reference evidence="11 12" key="1">
    <citation type="submission" date="2014-11" db="EMBL/GenBank/DDBJ databases">
        <title>Genome sequence and analysis of novel Kurthia sp.</title>
        <authorList>
            <person name="Lawson J.N."/>
            <person name="Gonzalez J.E."/>
            <person name="Rinauldi L."/>
            <person name="Xuan Z."/>
            <person name="Firman A."/>
            <person name="Shaddox L."/>
            <person name="Trudeau A."/>
            <person name="Shah S."/>
            <person name="Reiman D."/>
        </authorList>
    </citation>
    <scope>NUCLEOTIDE SEQUENCE [LARGE SCALE GENOMIC DNA]</scope>
    <source>
        <strain evidence="11 12">3B1D</strain>
    </source>
</reference>
<feature type="modified residue" description="4-aspartylphosphate" evidence="7">
    <location>
        <position position="53"/>
    </location>
</feature>
<dbReference type="Proteomes" id="UP000288623">
    <property type="component" value="Unassembled WGS sequence"/>
</dbReference>
<sequence>MKERIVVVEDDIDILEVLSIYIENAGFQLFKASTVADGERIILESKPDVIVLDVNLPDGTGFELAKKIRSKTNAVLMFLTVNEMIDYKLMGFEVGADDYMTKPFIPKELIARIQAHLKRRTSNQDANALTFDDLTIQLDEKEVYRAGERINLFTKEKQLLFYLVENRTRVVSSEQLLNTIWGYDGIVDPKTLSVHISTLRRKIGDSSTKPRWIQTIRGFGYKFNE</sequence>
<comment type="caution">
    <text evidence="11">The sequence shown here is derived from an EMBL/GenBank/DDBJ whole genome shotgun (WGS) entry which is preliminary data.</text>
</comment>
<gene>
    <name evidence="11" type="ORF">QI30_02040</name>
</gene>
<dbReference type="CDD" id="cd00383">
    <property type="entry name" value="trans_reg_C"/>
    <property type="match status" value="1"/>
</dbReference>
<name>A0A433RXJ4_9BACL</name>
<evidence type="ECO:0000313" key="12">
    <source>
        <dbReference type="Proteomes" id="UP000288623"/>
    </source>
</evidence>
<evidence type="ECO:0000256" key="3">
    <source>
        <dbReference type="ARBA" id="ARBA00023012"/>
    </source>
</evidence>
<dbReference type="Pfam" id="PF00072">
    <property type="entry name" value="Response_reg"/>
    <property type="match status" value="1"/>
</dbReference>
<dbReference type="RefSeq" id="WP_126989289.1">
    <property type="nucleotide sequence ID" value="NZ_JTFC01000008.1"/>
</dbReference>
<organism evidence="11 12">
    <name type="scientific">Candidatus Kurthia intestinigallinarum</name>
    <dbReference type="NCBI Taxonomy" id="1562256"/>
    <lineage>
        <taxon>Bacteria</taxon>
        <taxon>Bacillati</taxon>
        <taxon>Bacillota</taxon>
        <taxon>Bacilli</taxon>
        <taxon>Bacillales</taxon>
        <taxon>Caryophanaceae</taxon>
        <taxon>Kurthia</taxon>
    </lineage>
</organism>
<dbReference type="SMART" id="SM00862">
    <property type="entry name" value="Trans_reg_C"/>
    <property type="match status" value="1"/>
</dbReference>
<protein>
    <submittedName>
        <fullName evidence="11">Transcriptional regulator</fullName>
    </submittedName>
</protein>
<dbReference type="PROSITE" id="PS51755">
    <property type="entry name" value="OMPR_PHOB"/>
    <property type="match status" value="1"/>
</dbReference>
<evidence type="ECO:0000256" key="6">
    <source>
        <dbReference type="ARBA" id="ARBA00023163"/>
    </source>
</evidence>
<dbReference type="Gene3D" id="6.10.250.690">
    <property type="match status" value="1"/>
</dbReference>
<evidence type="ECO:0000256" key="4">
    <source>
        <dbReference type="ARBA" id="ARBA00023015"/>
    </source>
</evidence>
<dbReference type="Gene3D" id="3.40.50.2300">
    <property type="match status" value="1"/>
</dbReference>
<keyword evidence="3" id="KW-0902">Two-component regulatory system</keyword>
<dbReference type="InterPro" id="IPR039420">
    <property type="entry name" value="WalR-like"/>
</dbReference>
<dbReference type="GO" id="GO:0000156">
    <property type="term" value="F:phosphorelay response regulator activity"/>
    <property type="evidence" value="ECO:0007669"/>
    <property type="project" value="TreeGrafter"/>
</dbReference>
<keyword evidence="12" id="KW-1185">Reference proteome</keyword>
<keyword evidence="5 8" id="KW-0238">DNA-binding</keyword>
<dbReference type="FunFam" id="1.10.10.10:FF:000018">
    <property type="entry name" value="DNA-binding response regulator ResD"/>
    <property type="match status" value="1"/>
</dbReference>
<dbReference type="PANTHER" id="PTHR48111">
    <property type="entry name" value="REGULATOR OF RPOS"/>
    <property type="match status" value="1"/>
</dbReference>
<dbReference type="GO" id="GO:0006355">
    <property type="term" value="P:regulation of DNA-templated transcription"/>
    <property type="evidence" value="ECO:0007669"/>
    <property type="project" value="InterPro"/>
</dbReference>
<dbReference type="InterPro" id="IPR001867">
    <property type="entry name" value="OmpR/PhoB-type_DNA-bd"/>
</dbReference>
<dbReference type="GO" id="GO:0032993">
    <property type="term" value="C:protein-DNA complex"/>
    <property type="evidence" value="ECO:0007669"/>
    <property type="project" value="TreeGrafter"/>
</dbReference>
<evidence type="ECO:0000259" key="9">
    <source>
        <dbReference type="PROSITE" id="PS50110"/>
    </source>
</evidence>
<dbReference type="SUPFAM" id="SSF52172">
    <property type="entry name" value="CheY-like"/>
    <property type="match status" value="1"/>
</dbReference>
<feature type="DNA-binding region" description="OmpR/PhoB-type" evidence="8">
    <location>
        <begin position="126"/>
        <end position="225"/>
    </location>
</feature>
<evidence type="ECO:0000256" key="7">
    <source>
        <dbReference type="PROSITE-ProRule" id="PRU00169"/>
    </source>
</evidence>
<feature type="domain" description="OmpR/PhoB-type" evidence="10">
    <location>
        <begin position="126"/>
        <end position="225"/>
    </location>
</feature>
<dbReference type="EMBL" id="JTFC01000008">
    <property type="protein sequence ID" value="RUS57959.1"/>
    <property type="molecule type" value="Genomic_DNA"/>
</dbReference>
<proteinExistence type="predicted"/>
<dbReference type="OrthoDB" id="9790442at2"/>
<evidence type="ECO:0000259" key="10">
    <source>
        <dbReference type="PROSITE" id="PS51755"/>
    </source>
</evidence>
<accession>A0A433RXJ4</accession>
<dbReference type="Gene3D" id="1.10.10.10">
    <property type="entry name" value="Winged helix-like DNA-binding domain superfamily/Winged helix DNA-binding domain"/>
    <property type="match status" value="1"/>
</dbReference>
<dbReference type="SMART" id="SM00448">
    <property type="entry name" value="REC"/>
    <property type="match status" value="1"/>
</dbReference>
<evidence type="ECO:0000256" key="5">
    <source>
        <dbReference type="ARBA" id="ARBA00023125"/>
    </source>
</evidence>
<dbReference type="InterPro" id="IPR001789">
    <property type="entry name" value="Sig_transdc_resp-reg_receiver"/>
</dbReference>
<keyword evidence="6" id="KW-0804">Transcription</keyword>
<dbReference type="GO" id="GO:0005829">
    <property type="term" value="C:cytosol"/>
    <property type="evidence" value="ECO:0007669"/>
    <property type="project" value="TreeGrafter"/>
</dbReference>
<comment type="subcellular location">
    <subcellularLocation>
        <location evidence="1">Cytoplasm</location>
    </subcellularLocation>
</comment>
<evidence type="ECO:0000256" key="8">
    <source>
        <dbReference type="PROSITE-ProRule" id="PRU01091"/>
    </source>
</evidence>
<dbReference type="Pfam" id="PF00486">
    <property type="entry name" value="Trans_reg_C"/>
    <property type="match status" value="1"/>
</dbReference>
<dbReference type="GO" id="GO:0000976">
    <property type="term" value="F:transcription cis-regulatory region binding"/>
    <property type="evidence" value="ECO:0007669"/>
    <property type="project" value="TreeGrafter"/>
</dbReference>
<dbReference type="AlphaFoldDB" id="A0A433RXJ4"/>
<evidence type="ECO:0000256" key="1">
    <source>
        <dbReference type="ARBA" id="ARBA00004496"/>
    </source>
</evidence>
<dbReference type="CDD" id="cd17574">
    <property type="entry name" value="REC_OmpR"/>
    <property type="match status" value="1"/>
</dbReference>
<dbReference type="InterPro" id="IPR011006">
    <property type="entry name" value="CheY-like_superfamily"/>
</dbReference>
<evidence type="ECO:0000313" key="11">
    <source>
        <dbReference type="EMBL" id="RUS57959.1"/>
    </source>
</evidence>
<evidence type="ECO:0000256" key="2">
    <source>
        <dbReference type="ARBA" id="ARBA00022553"/>
    </source>
</evidence>
<keyword evidence="2 7" id="KW-0597">Phosphoprotein</keyword>
<dbReference type="PANTHER" id="PTHR48111:SF1">
    <property type="entry name" value="TWO-COMPONENT RESPONSE REGULATOR ORR33"/>
    <property type="match status" value="1"/>
</dbReference>
<keyword evidence="4" id="KW-0805">Transcription regulation</keyword>
<feature type="domain" description="Response regulatory" evidence="9">
    <location>
        <begin position="4"/>
        <end position="117"/>
    </location>
</feature>
<dbReference type="InterPro" id="IPR036388">
    <property type="entry name" value="WH-like_DNA-bd_sf"/>
</dbReference>
<dbReference type="PROSITE" id="PS50110">
    <property type="entry name" value="RESPONSE_REGULATORY"/>
    <property type="match status" value="1"/>
</dbReference>